<evidence type="ECO:0000256" key="5">
    <source>
        <dbReference type="ARBA" id="ARBA00022553"/>
    </source>
</evidence>
<dbReference type="GO" id="GO:0005789">
    <property type="term" value="C:endoplasmic reticulum membrane"/>
    <property type="evidence" value="ECO:0007669"/>
    <property type="project" value="UniProtKB-SubCell"/>
</dbReference>
<comment type="similarity">
    <text evidence="2">Belongs to the TDE1 family.</text>
</comment>
<keyword evidence="19" id="KW-0732">Signal</keyword>
<dbReference type="Pfam" id="PF03348">
    <property type="entry name" value="Serinc"/>
    <property type="match status" value="1"/>
</dbReference>
<dbReference type="InterPro" id="IPR005016">
    <property type="entry name" value="TDE1/TMS"/>
</dbReference>
<evidence type="ECO:0000256" key="11">
    <source>
        <dbReference type="ARBA" id="ARBA00023136"/>
    </source>
</evidence>
<reference evidence="20" key="2">
    <citation type="submission" date="2025-09" db="UniProtKB">
        <authorList>
            <consortium name="Ensembl"/>
        </authorList>
    </citation>
    <scope>IDENTIFICATION</scope>
</reference>
<keyword evidence="6 18" id="KW-0812">Transmembrane</keyword>
<comment type="function">
    <text evidence="15">Enhances the incorporation of serine into phosphatidylserine and sphingolipids.</text>
</comment>
<keyword evidence="10" id="KW-0443">Lipid metabolism</keyword>
<keyword evidence="13" id="KW-1208">Phospholipid metabolism</keyword>
<keyword evidence="5" id="KW-0597">Phosphoprotein</keyword>
<accession>A0A3Q2PMH5</accession>
<dbReference type="PANTHER" id="PTHR10383:SF15">
    <property type="entry name" value="SERINE INCORPORATOR 1"/>
    <property type="match status" value="1"/>
</dbReference>
<evidence type="ECO:0000313" key="20">
    <source>
        <dbReference type="Ensembl" id="ENSFHEP00000014618.1"/>
    </source>
</evidence>
<feature type="transmembrane region" description="Helical" evidence="18">
    <location>
        <begin position="41"/>
        <end position="61"/>
    </location>
</feature>
<evidence type="ECO:0000256" key="8">
    <source>
        <dbReference type="ARBA" id="ARBA00022824"/>
    </source>
</evidence>
<keyword evidence="8" id="KW-0256">Endoplasmic reticulum</keyword>
<comment type="subunit">
    <text evidence="3">Interacts with SPTLC1.</text>
</comment>
<dbReference type="AlphaFoldDB" id="A0A3Q2PMH5"/>
<evidence type="ECO:0000256" key="2">
    <source>
        <dbReference type="ARBA" id="ARBA00006665"/>
    </source>
</evidence>
<evidence type="ECO:0000256" key="10">
    <source>
        <dbReference type="ARBA" id="ARBA00023098"/>
    </source>
</evidence>
<keyword evidence="12" id="KW-0594">Phospholipid biosynthesis</keyword>
<evidence type="ECO:0000256" key="13">
    <source>
        <dbReference type="ARBA" id="ARBA00023264"/>
    </source>
</evidence>
<name>A0A3Q2PMH5_FUNHE</name>
<dbReference type="GO" id="GO:0008654">
    <property type="term" value="P:phospholipid biosynthetic process"/>
    <property type="evidence" value="ECO:0007669"/>
    <property type="project" value="UniProtKB-KW"/>
</dbReference>
<sequence>MGAVLGLCSMASWIPCLCGSAPCLLCRCCPSGNNSTMTRLIYASFLLLGVAVACIMLMPGMENQLKKVMISFLSHEEISQDCMHWGAVPTLDCKLCFVFYLKLANFLLYLSQLFNHMLQVPNMGL</sequence>
<organism evidence="20 21">
    <name type="scientific">Fundulus heteroclitus</name>
    <name type="common">Killifish</name>
    <name type="synonym">Mummichog</name>
    <dbReference type="NCBI Taxonomy" id="8078"/>
    <lineage>
        <taxon>Eukaryota</taxon>
        <taxon>Metazoa</taxon>
        <taxon>Chordata</taxon>
        <taxon>Craniata</taxon>
        <taxon>Vertebrata</taxon>
        <taxon>Euteleostomi</taxon>
        <taxon>Actinopterygii</taxon>
        <taxon>Neopterygii</taxon>
        <taxon>Teleostei</taxon>
        <taxon>Neoteleostei</taxon>
        <taxon>Acanthomorphata</taxon>
        <taxon>Ovalentaria</taxon>
        <taxon>Atherinomorphae</taxon>
        <taxon>Cyprinodontiformes</taxon>
        <taxon>Fundulidae</taxon>
        <taxon>Fundulus</taxon>
    </lineage>
</organism>
<evidence type="ECO:0000256" key="16">
    <source>
        <dbReference type="ARBA" id="ARBA00040945"/>
    </source>
</evidence>
<evidence type="ECO:0000256" key="15">
    <source>
        <dbReference type="ARBA" id="ARBA00037552"/>
    </source>
</evidence>
<proteinExistence type="inferred from homology"/>
<feature type="chain" id="PRO_5018791833" description="Serine incorporator 1" evidence="19">
    <location>
        <begin position="20"/>
        <end position="125"/>
    </location>
</feature>
<evidence type="ECO:0000256" key="18">
    <source>
        <dbReference type="SAM" id="Phobius"/>
    </source>
</evidence>
<evidence type="ECO:0000313" key="21">
    <source>
        <dbReference type="Proteomes" id="UP000265000"/>
    </source>
</evidence>
<comment type="subcellular location">
    <subcellularLocation>
        <location evidence="1">Endoplasmic reticulum membrane</location>
        <topology evidence="1">Multi-pass membrane protein</topology>
    </subcellularLocation>
</comment>
<evidence type="ECO:0000256" key="3">
    <source>
        <dbReference type="ARBA" id="ARBA00011492"/>
    </source>
</evidence>
<keyword evidence="14" id="KW-0449">Lipoprotein</keyword>
<keyword evidence="11 18" id="KW-0472">Membrane</keyword>
<dbReference type="GeneTree" id="ENSGT01030000234623"/>
<evidence type="ECO:0000256" key="7">
    <source>
        <dbReference type="ARBA" id="ARBA00022707"/>
    </source>
</evidence>
<evidence type="ECO:0000256" key="9">
    <source>
        <dbReference type="ARBA" id="ARBA00022989"/>
    </source>
</evidence>
<dbReference type="PANTHER" id="PTHR10383">
    <property type="entry name" value="SERINE INCORPORATOR"/>
    <property type="match status" value="1"/>
</dbReference>
<evidence type="ECO:0000256" key="12">
    <source>
        <dbReference type="ARBA" id="ARBA00023209"/>
    </source>
</evidence>
<keyword evidence="9 18" id="KW-1133">Transmembrane helix</keyword>
<reference evidence="20" key="1">
    <citation type="submission" date="2025-08" db="UniProtKB">
        <authorList>
            <consortium name="Ensembl"/>
        </authorList>
    </citation>
    <scope>IDENTIFICATION</scope>
</reference>
<dbReference type="Ensembl" id="ENSFHET00000022512.1">
    <property type="protein sequence ID" value="ENSFHEP00000014618.1"/>
    <property type="gene ID" value="ENSFHEG00000016201.1"/>
</dbReference>
<keyword evidence="7" id="KW-0519">Myristate</keyword>
<evidence type="ECO:0000256" key="4">
    <source>
        <dbReference type="ARBA" id="ARBA00022516"/>
    </source>
</evidence>
<feature type="signal peptide" evidence="19">
    <location>
        <begin position="1"/>
        <end position="19"/>
    </location>
</feature>
<protein>
    <recommendedName>
        <fullName evidence="16">Serine incorporator 1</fullName>
    </recommendedName>
    <alternativeName>
        <fullName evidence="17">Tumor differentially expressed protein 2</fullName>
    </alternativeName>
</protein>
<dbReference type="Proteomes" id="UP000265000">
    <property type="component" value="Unplaced"/>
</dbReference>
<evidence type="ECO:0000256" key="17">
    <source>
        <dbReference type="ARBA" id="ARBA00041691"/>
    </source>
</evidence>
<evidence type="ECO:0000256" key="1">
    <source>
        <dbReference type="ARBA" id="ARBA00004477"/>
    </source>
</evidence>
<evidence type="ECO:0000256" key="19">
    <source>
        <dbReference type="SAM" id="SignalP"/>
    </source>
</evidence>
<keyword evidence="21" id="KW-1185">Reference proteome</keyword>
<evidence type="ECO:0000256" key="14">
    <source>
        <dbReference type="ARBA" id="ARBA00023288"/>
    </source>
</evidence>
<keyword evidence="4" id="KW-0444">Lipid biosynthesis</keyword>
<evidence type="ECO:0000256" key="6">
    <source>
        <dbReference type="ARBA" id="ARBA00022692"/>
    </source>
</evidence>
<dbReference type="STRING" id="8078.ENSFHEP00000014618"/>